<proteinExistence type="inferred from homology"/>
<accession>A0ABV7WQA1</accession>
<feature type="active site" evidence="5">
    <location>
        <position position="37"/>
    </location>
</feature>
<dbReference type="Proteomes" id="UP001595710">
    <property type="component" value="Unassembled WGS sequence"/>
</dbReference>
<dbReference type="EC" id="3.6.1.7" evidence="2 5"/>
<comment type="caution">
    <text evidence="8">The sequence shown here is derived from an EMBL/GenBank/DDBJ whole genome shotgun (WGS) entry which is preliminary data.</text>
</comment>
<keyword evidence="9" id="KW-1185">Reference proteome</keyword>
<dbReference type="Pfam" id="PF00708">
    <property type="entry name" value="Acylphosphatase"/>
    <property type="match status" value="1"/>
</dbReference>
<protein>
    <recommendedName>
        <fullName evidence="3 5">acylphosphatase</fullName>
        <ecNumber evidence="2 5">3.6.1.7</ecNumber>
    </recommendedName>
</protein>
<evidence type="ECO:0000256" key="6">
    <source>
        <dbReference type="RuleBase" id="RU004168"/>
    </source>
</evidence>
<evidence type="ECO:0000259" key="7">
    <source>
        <dbReference type="PROSITE" id="PS51160"/>
    </source>
</evidence>
<comment type="catalytic activity">
    <reaction evidence="4 5">
        <text>an acyl phosphate + H2O = a carboxylate + phosphate + H(+)</text>
        <dbReference type="Rhea" id="RHEA:14965"/>
        <dbReference type="ChEBI" id="CHEBI:15377"/>
        <dbReference type="ChEBI" id="CHEBI:15378"/>
        <dbReference type="ChEBI" id="CHEBI:29067"/>
        <dbReference type="ChEBI" id="CHEBI:43474"/>
        <dbReference type="ChEBI" id="CHEBI:59918"/>
        <dbReference type="EC" id="3.6.1.7"/>
    </reaction>
</comment>
<feature type="active site" evidence="5">
    <location>
        <position position="19"/>
    </location>
</feature>
<evidence type="ECO:0000313" key="8">
    <source>
        <dbReference type="EMBL" id="MFC3701453.1"/>
    </source>
</evidence>
<dbReference type="PANTHER" id="PTHR47268:SF4">
    <property type="entry name" value="ACYLPHOSPHATASE"/>
    <property type="match status" value="1"/>
</dbReference>
<evidence type="ECO:0000256" key="2">
    <source>
        <dbReference type="ARBA" id="ARBA00012150"/>
    </source>
</evidence>
<dbReference type="PROSITE" id="PS51160">
    <property type="entry name" value="ACYLPHOSPHATASE_3"/>
    <property type="match status" value="1"/>
</dbReference>
<sequence length="89" mass="9638">MQQTLKASVYGKVQGVGYRLFCKKMAKQFGLTGYAVNLPDGRVEVLVTGQEQALSKMIEALNQGPRFSVVAGVDVEPCKAEEKPGFMIG</sequence>
<dbReference type="InterPro" id="IPR020456">
    <property type="entry name" value="Acylphosphatase"/>
</dbReference>
<dbReference type="PANTHER" id="PTHR47268">
    <property type="entry name" value="ACYLPHOSPHATASE"/>
    <property type="match status" value="1"/>
</dbReference>
<feature type="domain" description="Acylphosphatase-like" evidence="7">
    <location>
        <begin position="4"/>
        <end position="89"/>
    </location>
</feature>
<evidence type="ECO:0000256" key="3">
    <source>
        <dbReference type="ARBA" id="ARBA00015991"/>
    </source>
</evidence>
<comment type="similarity">
    <text evidence="1 6">Belongs to the acylphosphatase family.</text>
</comment>
<gene>
    <name evidence="8" type="ORF">ACFOND_07375</name>
</gene>
<dbReference type="RefSeq" id="WP_215999434.1">
    <property type="nucleotide sequence ID" value="NZ_JAUFQI010000001.1"/>
</dbReference>
<dbReference type="InterPro" id="IPR001792">
    <property type="entry name" value="Acylphosphatase-like_dom"/>
</dbReference>
<evidence type="ECO:0000256" key="4">
    <source>
        <dbReference type="ARBA" id="ARBA00047645"/>
    </source>
</evidence>
<reference evidence="9" key="1">
    <citation type="journal article" date="2019" name="Int. J. Syst. Evol. Microbiol.">
        <title>The Global Catalogue of Microorganisms (GCM) 10K type strain sequencing project: providing services to taxonomists for standard genome sequencing and annotation.</title>
        <authorList>
            <consortium name="The Broad Institute Genomics Platform"/>
            <consortium name="The Broad Institute Genome Sequencing Center for Infectious Disease"/>
            <person name="Wu L."/>
            <person name="Ma J."/>
        </authorList>
    </citation>
    <scope>NUCLEOTIDE SEQUENCE [LARGE SCALE GENOMIC DNA]</scope>
    <source>
        <strain evidence="9">CECT 8288</strain>
    </source>
</reference>
<evidence type="ECO:0000313" key="9">
    <source>
        <dbReference type="Proteomes" id="UP001595710"/>
    </source>
</evidence>
<evidence type="ECO:0000256" key="1">
    <source>
        <dbReference type="ARBA" id="ARBA00005614"/>
    </source>
</evidence>
<keyword evidence="5" id="KW-0378">Hydrolase</keyword>
<evidence type="ECO:0000256" key="5">
    <source>
        <dbReference type="PROSITE-ProRule" id="PRU00520"/>
    </source>
</evidence>
<dbReference type="EMBL" id="JBHRYN010000008">
    <property type="protein sequence ID" value="MFC3701453.1"/>
    <property type="molecule type" value="Genomic_DNA"/>
</dbReference>
<name>A0ABV7WQA1_9GAMM</name>
<organism evidence="8 9">
    <name type="scientific">Reinekea marina</name>
    <dbReference type="NCBI Taxonomy" id="1310421"/>
    <lineage>
        <taxon>Bacteria</taxon>
        <taxon>Pseudomonadati</taxon>
        <taxon>Pseudomonadota</taxon>
        <taxon>Gammaproteobacteria</taxon>
        <taxon>Oceanospirillales</taxon>
        <taxon>Saccharospirillaceae</taxon>
        <taxon>Reinekea</taxon>
    </lineage>
</organism>